<name>A0A8C4S8C9_ERPCA</name>
<keyword evidence="2" id="KW-0472">Membrane</keyword>
<dbReference type="InterPro" id="IPR013766">
    <property type="entry name" value="Thioredoxin_domain"/>
</dbReference>
<dbReference type="GeneID" id="114660265"/>
<evidence type="ECO:0000313" key="6">
    <source>
        <dbReference type="Proteomes" id="UP000694620"/>
    </source>
</evidence>
<keyword evidence="6" id="KW-1185">Reference proteome</keyword>
<evidence type="ECO:0000259" key="4">
    <source>
        <dbReference type="Pfam" id="PF00085"/>
    </source>
</evidence>
<reference evidence="5" key="2">
    <citation type="submission" date="2025-08" db="UniProtKB">
        <authorList>
            <consortium name="Ensembl"/>
        </authorList>
    </citation>
    <scope>IDENTIFICATION</scope>
</reference>
<reference evidence="5" key="1">
    <citation type="submission" date="2021-06" db="EMBL/GenBank/DDBJ databases">
        <authorList>
            <consortium name="Wellcome Sanger Institute Data Sharing"/>
        </authorList>
    </citation>
    <scope>NUCLEOTIDE SEQUENCE [LARGE SCALE GENOMIC DNA]</scope>
</reference>
<evidence type="ECO:0000256" key="2">
    <source>
        <dbReference type="SAM" id="Phobius"/>
    </source>
</evidence>
<dbReference type="AlphaFoldDB" id="A0A8C4S8C9"/>
<feature type="transmembrane region" description="Helical" evidence="2">
    <location>
        <begin position="308"/>
        <end position="326"/>
    </location>
</feature>
<keyword evidence="2" id="KW-1133">Transmembrane helix</keyword>
<dbReference type="Gene3D" id="3.40.30.10">
    <property type="entry name" value="Glutaredoxin"/>
    <property type="match status" value="1"/>
</dbReference>
<dbReference type="InterPro" id="IPR042418">
    <property type="entry name" value="TXNDC15"/>
</dbReference>
<dbReference type="GO" id="GO:0005929">
    <property type="term" value="C:cilium"/>
    <property type="evidence" value="ECO:0007669"/>
    <property type="project" value="TreeGrafter"/>
</dbReference>
<evidence type="ECO:0000256" key="1">
    <source>
        <dbReference type="SAM" id="MobiDB-lite"/>
    </source>
</evidence>
<feature type="chain" id="PRO_5034085625" evidence="3">
    <location>
        <begin position="28"/>
        <end position="344"/>
    </location>
</feature>
<dbReference type="GO" id="GO:0060271">
    <property type="term" value="P:cilium assembly"/>
    <property type="evidence" value="ECO:0007669"/>
    <property type="project" value="TreeGrafter"/>
</dbReference>
<dbReference type="PANTHER" id="PTHR14684">
    <property type="entry name" value="THIOREDOXIN DOMAIN-CONTAINING PROTEIN 15"/>
    <property type="match status" value="1"/>
</dbReference>
<feature type="region of interest" description="Disordered" evidence="1">
    <location>
        <begin position="86"/>
        <end position="121"/>
    </location>
</feature>
<dbReference type="OrthoDB" id="1899781at2759"/>
<sequence>MGWLICVKHAYCFIFTLCIFAVGQILAAEKNENPNSQPIEETVLDDLLKENEQNTLKSHDEESEFARMSKIQFKTAEIADAMLSIIPGDGETEPTDSSCQDGAKCQLGETANPSSQTDPREVLSENSELGDLVTLGMVPVDTATEHEENSTEMAKMPKVNCEERNITGVENFTVHILNASQDLMDFLNANSTECSVVLFYTTWCHFSASLAPHFNALPRVFPSMQFLALDAAQHSSLSTRFGTVAVPNILLFQGAKPMARFNQTDRTLGTLKSFIVNQTGIEANSEEDIREDDYSGPLPNVPVKSIDWLLVFSVFFICSFAVYAVLRTDSIRWLIPGQVHEHQD</sequence>
<reference evidence="5" key="3">
    <citation type="submission" date="2025-09" db="UniProtKB">
        <authorList>
            <consortium name="Ensembl"/>
        </authorList>
    </citation>
    <scope>IDENTIFICATION</scope>
</reference>
<dbReference type="Pfam" id="PF00085">
    <property type="entry name" value="Thioredoxin"/>
    <property type="match status" value="1"/>
</dbReference>
<feature type="domain" description="Thioredoxin" evidence="4">
    <location>
        <begin position="190"/>
        <end position="275"/>
    </location>
</feature>
<accession>A0A8C4S8C9</accession>
<evidence type="ECO:0000313" key="5">
    <source>
        <dbReference type="Ensembl" id="ENSECRP00000013780.1"/>
    </source>
</evidence>
<dbReference type="GeneTree" id="ENSGT00390000002845"/>
<protein>
    <submittedName>
        <fullName evidence="5">Thioredoxin domain containing 15</fullName>
    </submittedName>
</protein>
<dbReference type="CTD" id="79770"/>
<dbReference type="PANTHER" id="PTHR14684:SF2">
    <property type="entry name" value="THIOREDOXIN DOMAIN-CONTAINING PROTEIN 15"/>
    <property type="match status" value="1"/>
</dbReference>
<feature type="signal peptide" evidence="3">
    <location>
        <begin position="1"/>
        <end position="27"/>
    </location>
</feature>
<keyword evidence="3" id="KW-0732">Signal</keyword>
<dbReference type="Proteomes" id="UP000694620">
    <property type="component" value="Chromosome 11"/>
</dbReference>
<gene>
    <name evidence="5" type="primary">TXNDC15</name>
    <name evidence="5" type="synonym">txndc15</name>
</gene>
<proteinExistence type="predicted"/>
<dbReference type="RefSeq" id="XP_028668691.1">
    <property type="nucleotide sequence ID" value="XM_028812858.2"/>
</dbReference>
<dbReference type="SUPFAM" id="SSF52833">
    <property type="entry name" value="Thioredoxin-like"/>
    <property type="match status" value="1"/>
</dbReference>
<dbReference type="InterPro" id="IPR036249">
    <property type="entry name" value="Thioredoxin-like_sf"/>
</dbReference>
<dbReference type="Ensembl" id="ENSECRT00000014018.1">
    <property type="protein sequence ID" value="ENSECRP00000013780.1"/>
    <property type="gene ID" value="ENSECRG00000009192.1"/>
</dbReference>
<keyword evidence="2" id="KW-0812">Transmembrane</keyword>
<evidence type="ECO:0000256" key="3">
    <source>
        <dbReference type="SAM" id="SignalP"/>
    </source>
</evidence>
<organism evidence="5 6">
    <name type="scientific">Erpetoichthys calabaricus</name>
    <name type="common">Rope fish</name>
    <name type="synonym">Calamoichthys calabaricus</name>
    <dbReference type="NCBI Taxonomy" id="27687"/>
    <lineage>
        <taxon>Eukaryota</taxon>
        <taxon>Metazoa</taxon>
        <taxon>Chordata</taxon>
        <taxon>Craniata</taxon>
        <taxon>Vertebrata</taxon>
        <taxon>Euteleostomi</taxon>
        <taxon>Actinopterygii</taxon>
        <taxon>Polypteriformes</taxon>
        <taxon>Polypteridae</taxon>
        <taxon>Erpetoichthys</taxon>
    </lineage>
</organism>